<sequence length="444" mass="48146">MATIFDMYKAVQTEADQTPEVCPGHATQQGTAEYAASRVTAGTACPEHFRQLVLPDGETLTLSSLAMSIPRERYQEGGHTEACAIEAARAAWNVLDTSPSQSWNEELSGGEVLAALREEHGITREQVFVIAKAGYPSAILQQLLAGDFKIRPSDLERGCHCLHPEYLSASLYATLAHLRLRTVDALLLENVAEEQLPAIGQSQLTQRLRAAFTALEDLRAQGLLRWYGLSSNFGLWTDEGDRSFRDGLSLRHAVSIAQQVGGPAHGLRFVEVPVHAAQTALWHPAVTADESDDDSGGPYSEPLGKVAEELGVHIIGRDCQASNVLLLSNRLVTALESVAGQDSPISDPEAHLAQIARSSPYVACTLIEQHQSSNPEATLALSTLPPDPNFQESYTKLLDSFGQGHERINGPAQPFSLVQLRLRDESLVLDGSYELEAGPFKACH</sequence>
<reference evidence="1 2" key="1">
    <citation type="journal article" date="2024" name="Nat. Commun.">
        <title>Phylogenomics reveals the evolutionary origins of lichenization in chlorophyte algae.</title>
        <authorList>
            <person name="Puginier C."/>
            <person name="Libourel C."/>
            <person name="Otte J."/>
            <person name="Skaloud P."/>
            <person name="Haon M."/>
            <person name="Grisel S."/>
            <person name="Petersen M."/>
            <person name="Berrin J.G."/>
            <person name="Delaux P.M."/>
            <person name="Dal Grande F."/>
            <person name="Keller J."/>
        </authorList>
    </citation>
    <scope>NUCLEOTIDE SEQUENCE [LARGE SCALE GENOMIC DNA]</scope>
    <source>
        <strain evidence="1 2">SAG 2036</strain>
    </source>
</reference>
<dbReference type="InterPro" id="IPR036812">
    <property type="entry name" value="NAD(P)_OxRdtase_dom_sf"/>
</dbReference>
<evidence type="ECO:0008006" key="3">
    <source>
        <dbReference type="Google" id="ProtNLM"/>
    </source>
</evidence>
<name>A0AAW1P1K6_9CHLO</name>
<gene>
    <name evidence="1" type="ORF">WJX73_003640</name>
</gene>
<dbReference type="SUPFAM" id="SSF51430">
    <property type="entry name" value="NAD(P)-linked oxidoreductase"/>
    <property type="match status" value="1"/>
</dbReference>
<dbReference type="AlphaFoldDB" id="A0AAW1P1K6"/>
<dbReference type="Gene3D" id="3.20.20.100">
    <property type="entry name" value="NADP-dependent oxidoreductase domain"/>
    <property type="match status" value="1"/>
</dbReference>
<proteinExistence type="predicted"/>
<evidence type="ECO:0000313" key="1">
    <source>
        <dbReference type="EMBL" id="KAK9802828.1"/>
    </source>
</evidence>
<dbReference type="Proteomes" id="UP001465755">
    <property type="component" value="Unassembled WGS sequence"/>
</dbReference>
<organism evidence="1 2">
    <name type="scientific">Symbiochloris irregularis</name>
    <dbReference type="NCBI Taxonomy" id="706552"/>
    <lineage>
        <taxon>Eukaryota</taxon>
        <taxon>Viridiplantae</taxon>
        <taxon>Chlorophyta</taxon>
        <taxon>core chlorophytes</taxon>
        <taxon>Trebouxiophyceae</taxon>
        <taxon>Trebouxiales</taxon>
        <taxon>Trebouxiaceae</taxon>
        <taxon>Symbiochloris</taxon>
    </lineage>
</organism>
<protein>
    <recommendedName>
        <fullName evidence="3">YcaO domain-containing protein</fullName>
    </recommendedName>
</protein>
<evidence type="ECO:0000313" key="2">
    <source>
        <dbReference type="Proteomes" id="UP001465755"/>
    </source>
</evidence>
<accession>A0AAW1P1K6</accession>
<dbReference type="EMBL" id="JALJOQ010000066">
    <property type="protein sequence ID" value="KAK9802828.1"/>
    <property type="molecule type" value="Genomic_DNA"/>
</dbReference>
<keyword evidence="2" id="KW-1185">Reference proteome</keyword>
<comment type="caution">
    <text evidence="1">The sequence shown here is derived from an EMBL/GenBank/DDBJ whole genome shotgun (WGS) entry which is preliminary data.</text>
</comment>